<protein>
    <submittedName>
        <fullName evidence="1">Uncharacterized protein</fullName>
    </submittedName>
</protein>
<accession>A0AAW1IZN0</accession>
<dbReference type="Proteomes" id="UP001458880">
    <property type="component" value="Unassembled WGS sequence"/>
</dbReference>
<gene>
    <name evidence="1" type="ORF">QE152_g32257</name>
</gene>
<name>A0AAW1IZN0_POPJA</name>
<dbReference type="AlphaFoldDB" id="A0AAW1IZN0"/>
<organism evidence="1 2">
    <name type="scientific">Popillia japonica</name>
    <name type="common">Japanese beetle</name>
    <dbReference type="NCBI Taxonomy" id="7064"/>
    <lineage>
        <taxon>Eukaryota</taxon>
        <taxon>Metazoa</taxon>
        <taxon>Ecdysozoa</taxon>
        <taxon>Arthropoda</taxon>
        <taxon>Hexapoda</taxon>
        <taxon>Insecta</taxon>
        <taxon>Pterygota</taxon>
        <taxon>Neoptera</taxon>
        <taxon>Endopterygota</taxon>
        <taxon>Coleoptera</taxon>
        <taxon>Polyphaga</taxon>
        <taxon>Scarabaeiformia</taxon>
        <taxon>Scarabaeidae</taxon>
        <taxon>Rutelinae</taxon>
        <taxon>Popillia</taxon>
    </lineage>
</organism>
<sequence length="104" mass="11968">MVLRIYNSCEHAIAVEDNQTLEIDENNYANNVENIPENRSITLDMLNIADDISENQKLESYDLIQEYQDCIALSFDELGCTNIMTMDIIDSNIPVRCHPQTEKQ</sequence>
<evidence type="ECO:0000313" key="2">
    <source>
        <dbReference type="Proteomes" id="UP001458880"/>
    </source>
</evidence>
<reference evidence="1 2" key="1">
    <citation type="journal article" date="2024" name="BMC Genomics">
        <title>De novo assembly and annotation of Popillia japonica's genome with initial clues to its potential as an invasive pest.</title>
        <authorList>
            <person name="Cucini C."/>
            <person name="Boschi S."/>
            <person name="Funari R."/>
            <person name="Cardaioli E."/>
            <person name="Iannotti N."/>
            <person name="Marturano G."/>
            <person name="Paoli F."/>
            <person name="Bruttini M."/>
            <person name="Carapelli A."/>
            <person name="Frati F."/>
            <person name="Nardi F."/>
        </authorList>
    </citation>
    <scope>NUCLEOTIDE SEQUENCE [LARGE SCALE GENOMIC DNA]</scope>
    <source>
        <strain evidence="1">DMR45628</strain>
    </source>
</reference>
<proteinExistence type="predicted"/>
<evidence type="ECO:0000313" key="1">
    <source>
        <dbReference type="EMBL" id="KAK9695908.1"/>
    </source>
</evidence>
<comment type="caution">
    <text evidence="1">The sequence shown here is derived from an EMBL/GenBank/DDBJ whole genome shotgun (WGS) entry which is preliminary data.</text>
</comment>
<dbReference type="EMBL" id="JASPKY010000467">
    <property type="protein sequence ID" value="KAK9695908.1"/>
    <property type="molecule type" value="Genomic_DNA"/>
</dbReference>
<keyword evidence="2" id="KW-1185">Reference proteome</keyword>